<dbReference type="Proteomes" id="UP000474758">
    <property type="component" value="Unassembled WGS sequence"/>
</dbReference>
<dbReference type="RefSeq" id="WP_165051534.1">
    <property type="nucleotide sequence ID" value="NZ_JAALFE010000015.1"/>
</dbReference>
<organism evidence="2 3">
    <name type="scientific">Paragemmobacter kunshanensis</name>
    <dbReference type="NCBI Taxonomy" id="2583234"/>
    <lineage>
        <taxon>Bacteria</taxon>
        <taxon>Pseudomonadati</taxon>
        <taxon>Pseudomonadota</taxon>
        <taxon>Alphaproteobacteria</taxon>
        <taxon>Rhodobacterales</taxon>
        <taxon>Paracoccaceae</taxon>
        <taxon>Paragemmobacter</taxon>
    </lineage>
</organism>
<keyword evidence="2" id="KW-0808">Transferase</keyword>
<gene>
    <name evidence="2" type="ORF">G5V65_14800</name>
</gene>
<sequence>MKVFIAAIPRLAERHRYVIAHVARISRLPSEVIGVDGTRLNRDDPGGDGRHEKAYPSPQIGCALSHVAACRRIVEEGLPWAVVVEDDIVLPPDFDAIVAEIGGKLRLGEVISLYNPVMVKTAFSRHEALTSRRGLDLLVPFDMADVRTAAAYVIERAAAAGIAAGNMPVRYLADDFRGFHDEGMINHVRILHPTPCSVRPFPSSLEHFRARTLKRRITDAANRIPLVSSIVAVRRWLLRQIHSRNIIVSDAPSPLLAANPRFPAGGHPHG</sequence>
<keyword evidence="3" id="KW-1185">Reference proteome</keyword>
<dbReference type="AlphaFoldDB" id="A0A6M1U709"/>
<dbReference type="EMBL" id="JAALFE010000015">
    <property type="protein sequence ID" value="NGQ92165.1"/>
    <property type="molecule type" value="Genomic_DNA"/>
</dbReference>
<protein>
    <submittedName>
        <fullName evidence="2">Glycosyltransferase family 25 protein</fullName>
    </submittedName>
</protein>
<name>A0A6M1U709_9RHOB</name>
<dbReference type="Pfam" id="PF01755">
    <property type="entry name" value="Glyco_transf_25"/>
    <property type="match status" value="1"/>
</dbReference>
<dbReference type="GO" id="GO:0016740">
    <property type="term" value="F:transferase activity"/>
    <property type="evidence" value="ECO:0007669"/>
    <property type="project" value="UniProtKB-KW"/>
</dbReference>
<feature type="domain" description="Glycosyl transferase family 25" evidence="1">
    <location>
        <begin position="58"/>
        <end position="116"/>
    </location>
</feature>
<evidence type="ECO:0000313" key="3">
    <source>
        <dbReference type="Proteomes" id="UP000474758"/>
    </source>
</evidence>
<evidence type="ECO:0000259" key="1">
    <source>
        <dbReference type="Pfam" id="PF01755"/>
    </source>
</evidence>
<proteinExistence type="predicted"/>
<evidence type="ECO:0000313" key="2">
    <source>
        <dbReference type="EMBL" id="NGQ92165.1"/>
    </source>
</evidence>
<dbReference type="InterPro" id="IPR002654">
    <property type="entry name" value="Glyco_trans_25"/>
</dbReference>
<comment type="caution">
    <text evidence="2">The sequence shown here is derived from an EMBL/GenBank/DDBJ whole genome shotgun (WGS) entry which is preliminary data.</text>
</comment>
<accession>A0A6M1U709</accession>
<reference evidence="2 3" key="1">
    <citation type="submission" date="2020-02" db="EMBL/GenBank/DDBJ databases">
        <title>Rhodobacter translucens sp. nov., a novel bacterium isolated from activated sludge.</title>
        <authorList>
            <person name="Liu J."/>
        </authorList>
    </citation>
    <scope>NUCLEOTIDE SEQUENCE [LARGE SCALE GENOMIC DNA]</scope>
    <source>
        <strain evidence="2 3">HX-7-19</strain>
    </source>
</reference>